<dbReference type="AlphaFoldDB" id="A0A1F6LKW7"/>
<sequence>MGYSLLIYNFFMKSKQILLIFIPAIALAGFALFASFIQYQPKRIVFNDPNKLESLNIVPIFKEDIIIGNLNSPKTIIAFEDLGCSRCQDQMKIFDELQNKYPNKIKIILKTLDVTQFPFPSKEAHQYLFCSNEQNKLNEFKKIILENNELDTNSLKSFSQAVQLNTENLNNCLTSNNTLNLLQKNEDLAIRLDIESVPAIFIDNKVIQEPLNITGWESLLSLNN</sequence>
<protein>
    <recommendedName>
        <fullName evidence="2">Thioredoxin-like fold domain-containing protein</fullName>
    </recommendedName>
</protein>
<proteinExistence type="predicted"/>
<dbReference type="InterPro" id="IPR012336">
    <property type="entry name" value="Thioredoxin-like_fold"/>
</dbReference>
<evidence type="ECO:0000259" key="2">
    <source>
        <dbReference type="Pfam" id="PF13462"/>
    </source>
</evidence>
<keyword evidence="1" id="KW-1133">Transmembrane helix</keyword>
<gene>
    <name evidence="3" type="ORF">A2725_01760</name>
</gene>
<dbReference type="Proteomes" id="UP000177067">
    <property type="component" value="Unassembled WGS sequence"/>
</dbReference>
<name>A0A1F6LKW7_9BACT</name>
<evidence type="ECO:0000313" key="4">
    <source>
        <dbReference type="Proteomes" id="UP000177067"/>
    </source>
</evidence>
<feature type="domain" description="Thioredoxin-like fold" evidence="2">
    <location>
        <begin position="63"/>
        <end position="220"/>
    </location>
</feature>
<dbReference type="InterPro" id="IPR036249">
    <property type="entry name" value="Thioredoxin-like_sf"/>
</dbReference>
<organism evidence="3 4">
    <name type="scientific">Candidatus Magasanikbacteria bacterium RIFCSPHIGHO2_01_FULL_33_34</name>
    <dbReference type="NCBI Taxonomy" id="1798671"/>
    <lineage>
        <taxon>Bacteria</taxon>
        <taxon>Candidatus Magasanikiibacteriota</taxon>
    </lineage>
</organism>
<evidence type="ECO:0000313" key="3">
    <source>
        <dbReference type="EMBL" id="OGH59943.1"/>
    </source>
</evidence>
<evidence type="ECO:0000256" key="1">
    <source>
        <dbReference type="SAM" id="Phobius"/>
    </source>
</evidence>
<feature type="transmembrane region" description="Helical" evidence="1">
    <location>
        <begin position="17"/>
        <end position="37"/>
    </location>
</feature>
<dbReference type="SUPFAM" id="SSF52833">
    <property type="entry name" value="Thioredoxin-like"/>
    <property type="match status" value="1"/>
</dbReference>
<comment type="caution">
    <text evidence="3">The sequence shown here is derived from an EMBL/GenBank/DDBJ whole genome shotgun (WGS) entry which is preliminary data.</text>
</comment>
<keyword evidence="1" id="KW-0472">Membrane</keyword>
<dbReference type="EMBL" id="MFPS01000005">
    <property type="protein sequence ID" value="OGH59943.1"/>
    <property type="molecule type" value="Genomic_DNA"/>
</dbReference>
<reference evidence="3 4" key="1">
    <citation type="journal article" date="2016" name="Nat. Commun.">
        <title>Thousands of microbial genomes shed light on interconnected biogeochemical processes in an aquifer system.</title>
        <authorList>
            <person name="Anantharaman K."/>
            <person name="Brown C.T."/>
            <person name="Hug L.A."/>
            <person name="Sharon I."/>
            <person name="Castelle C.J."/>
            <person name="Probst A.J."/>
            <person name="Thomas B.C."/>
            <person name="Singh A."/>
            <person name="Wilkins M.J."/>
            <person name="Karaoz U."/>
            <person name="Brodie E.L."/>
            <person name="Williams K.H."/>
            <person name="Hubbard S.S."/>
            <person name="Banfield J.F."/>
        </authorList>
    </citation>
    <scope>NUCLEOTIDE SEQUENCE [LARGE SCALE GENOMIC DNA]</scope>
</reference>
<keyword evidence="1" id="KW-0812">Transmembrane</keyword>
<dbReference type="Gene3D" id="3.40.30.10">
    <property type="entry name" value="Glutaredoxin"/>
    <property type="match status" value="1"/>
</dbReference>
<dbReference type="Pfam" id="PF13462">
    <property type="entry name" value="Thioredoxin_4"/>
    <property type="match status" value="1"/>
</dbReference>
<accession>A0A1F6LKW7</accession>